<dbReference type="PANTHER" id="PTHR37835:SF1">
    <property type="entry name" value="ALPHA-CLOSTRIPAIN"/>
    <property type="match status" value="1"/>
</dbReference>
<comment type="caution">
    <text evidence="2">The sequence shown here is derived from an EMBL/GenBank/DDBJ whole genome shotgun (WGS) entry which is preliminary data.</text>
</comment>
<dbReference type="Gene3D" id="3.40.50.11970">
    <property type="match status" value="1"/>
</dbReference>
<dbReference type="OrthoDB" id="5507507at2"/>
<keyword evidence="3" id="KW-1185">Reference proteome</keyword>
<name>A0A6A7WEF2_9BACT</name>
<gene>
    <name evidence="2" type="ORF">F7D20_12305</name>
</gene>
<accession>A0A6A7WEF2</accession>
<protein>
    <recommendedName>
        <fullName evidence="4">Clostripain family protein</fullName>
    </recommendedName>
</protein>
<dbReference type="Pfam" id="PF03415">
    <property type="entry name" value="Peptidase_C11"/>
    <property type="match status" value="1"/>
</dbReference>
<evidence type="ECO:0000256" key="1">
    <source>
        <dbReference type="SAM" id="SignalP"/>
    </source>
</evidence>
<dbReference type="EMBL" id="VZAD01000092">
    <property type="protein sequence ID" value="MQP12718.1"/>
    <property type="molecule type" value="Genomic_DNA"/>
</dbReference>
<dbReference type="PROSITE" id="PS51257">
    <property type="entry name" value="PROKAR_LIPOPROTEIN"/>
    <property type="match status" value="1"/>
</dbReference>
<dbReference type="Proteomes" id="UP000384372">
    <property type="component" value="Unassembled WGS sequence"/>
</dbReference>
<dbReference type="RefSeq" id="WP_158464292.1">
    <property type="nucleotide sequence ID" value="NZ_VZAD01000092.1"/>
</dbReference>
<sequence>MTRKKLFTLFIYVSFALMGLTGCNDEAFDIDSVNKQTLLIMYPWSGTENSAGLYSDMVNNLNQIENAIKKNKGLKSTRVFVFMSTSATESSLFELTYNSSTFTVEHQMLENYTGTAYTTTEGLTDIIGEVKQQAEALNYALIIGGHGTGWNNISDWTDYPNQAKRKAALKTRSFGGLDNTYAINVSSLAQAIETNGIKMQYILFDACYMSNVETAYELKDATNFLLASPNEIMAKGLPYEDIWSYLNTTTPNYASIISSYYSHYNSTSTPYASLAAIDCRQMDKLAAIMKELNSKYTITTERLAGVQTEDGYTPNLYYDLGNYVDSLKPNASMKDQFATQLKATVKAAQSTAEVYSNINATTITVKDFSGLTISDPSSHPVALRTKKQTKWWKATHEGE</sequence>
<keyword evidence="1" id="KW-0732">Signal</keyword>
<evidence type="ECO:0008006" key="4">
    <source>
        <dbReference type="Google" id="ProtNLM"/>
    </source>
</evidence>
<dbReference type="PANTHER" id="PTHR37835">
    <property type="entry name" value="ALPHA-CLOSTRIPAIN"/>
    <property type="match status" value="1"/>
</dbReference>
<feature type="signal peptide" evidence="1">
    <location>
        <begin position="1"/>
        <end position="19"/>
    </location>
</feature>
<feature type="chain" id="PRO_5025381305" description="Clostripain family protein" evidence="1">
    <location>
        <begin position="20"/>
        <end position="399"/>
    </location>
</feature>
<evidence type="ECO:0000313" key="3">
    <source>
        <dbReference type="Proteomes" id="UP000384372"/>
    </source>
</evidence>
<dbReference type="AlphaFoldDB" id="A0A6A7WEF2"/>
<organism evidence="2 3">
    <name type="scientific">Segatella copri</name>
    <dbReference type="NCBI Taxonomy" id="165179"/>
    <lineage>
        <taxon>Bacteria</taxon>
        <taxon>Pseudomonadati</taxon>
        <taxon>Bacteroidota</taxon>
        <taxon>Bacteroidia</taxon>
        <taxon>Bacteroidales</taxon>
        <taxon>Prevotellaceae</taxon>
        <taxon>Segatella</taxon>
    </lineage>
</organism>
<evidence type="ECO:0000313" key="2">
    <source>
        <dbReference type="EMBL" id="MQP12718.1"/>
    </source>
</evidence>
<proteinExistence type="predicted"/>
<reference evidence="2 3" key="1">
    <citation type="submission" date="2019-09" db="EMBL/GenBank/DDBJ databases">
        <title>Distinct polysaccharide growth profiles of human intestinal Prevotella copri isolates.</title>
        <authorList>
            <person name="Fehlner-Peach H."/>
            <person name="Magnabosco C."/>
            <person name="Raghavan V."/>
            <person name="Scher J.U."/>
            <person name="Tett A."/>
            <person name="Cox L.M."/>
            <person name="Gottsegen C."/>
            <person name="Watters A."/>
            <person name="Wiltshire- Gordon J.D."/>
            <person name="Segata N."/>
            <person name="Bonneau R."/>
            <person name="Littman D.R."/>
        </authorList>
    </citation>
    <scope>NUCLEOTIDE SEQUENCE [LARGE SCALE GENOMIC DNA]</scope>
    <source>
        <strain evidence="3">iAQ1173</strain>
    </source>
</reference>
<dbReference type="InterPro" id="IPR005077">
    <property type="entry name" value="Peptidase_C11"/>
</dbReference>